<dbReference type="AlphaFoldDB" id="A0A9J5WKI6"/>
<evidence type="ECO:0000256" key="5">
    <source>
        <dbReference type="SAM" id="SignalP"/>
    </source>
</evidence>
<proteinExistence type="inferred from homology"/>
<organism evidence="6 7">
    <name type="scientific">Solanum commersonii</name>
    <name type="common">Commerson's wild potato</name>
    <name type="synonym">Commerson's nightshade</name>
    <dbReference type="NCBI Taxonomy" id="4109"/>
    <lineage>
        <taxon>Eukaryota</taxon>
        <taxon>Viridiplantae</taxon>
        <taxon>Streptophyta</taxon>
        <taxon>Embryophyta</taxon>
        <taxon>Tracheophyta</taxon>
        <taxon>Spermatophyta</taxon>
        <taxon>Magnoliopsida</taxon>
        <taxon>eudicotyledons</taxon>
        <taxon>Gunneridae</taxon>
        <taxon>Pentapetalae</taxon>
        <taxon>asterids</taxon>
        <taxon>lamiids</taxon>
        <taxon>Solanales</taxon>
        <taxon>Solanaceae</taxon>
        <taxon>Solanoideae</taxon>
        <taxon>Solaneae</taxon>
        <taxon>Solanum</taxon>
    </lineage>
</organism>
<name>A0A9J5WKI6_SOLCO</name>
<protein>
    <submittedName>
        <fullName evidence="6">Uncharacterized protein</fullName>
    </submittedName>
</protein>
<keyword evidence="7" id="KW-1185">Reference proteome</keyword>
<dbReference type="InterPro" id="IPR003465">
    <property type="entry name" value="Prot_inh_I20"/>
</dbReference>
<evidence type="ECO:0000256" key="1">
    <source>
        <dbReference type="ARBA" id="ARBA00007766"/>
    </source>
</evidence>
<sequence>MTFRVRIIWLYVLLSWCRLSAYVEVCGSIVNMFFGVCLGACTRECDAEVAYMTCPSSGDDKISPVCVNCCSANVDCKLFRQDNSVKCIGVA</sequence>
<evidence type="ECO:0000256" key="4">
    <source>
        <dbReference type="ARBA" id="ARBA00023157"/>
    </source>
</evidence>
<comment type="caution">
    <text evidence="6">The sequence shown here is derived from an EMBL/GenBank/DDBJ whole genome shotgun (WGS) entry which is preliminary data.</text>
</comment>
<keyword evidence="3" id="KW-0722">Serine protease inhibitor</keyword>
<keyword evidence="2" id="KW-0646">Protease inhibitor</keyword>
<dbReference type="EMBL" id="JACXVP010000011">
    <property type="protein sequence ID" value="KAG5575901.1"/>
    <property type="molecule type" value="Genomic_DNA"/>
</dbReference>
<dbReference type="PANTHER" id="PTHR33832:SF15">
    <property type="entry name" value="SERINE-TYPE ENDOPEPTIDASE INHIBITOR"/>
    <property type="match status" value="1"/>
</dbReference>
<dbReference type="Proteomes" id="UP000824120">
    <property type="component" value="Chromosome 11"/>
</dbReference>
<dbReference type="OrthoDB" id="1539471at2759"/>
<evidence type="ECO:0000313" key="6">
    <source>
        <dbReference type="EMBL" id="KAG5575901.1"/>
    </source>
</evidence>
<evidence type="ECO:0000313" key="7">
    <source>
        <dbReference type="Proteomes" id="UP000824120"/>
    </source>
</evidence>
<dbReference type="GO" id="GO:0004867">
    <property type="term" value="F:serine-type endopeptidase inhibitor activity"/>
    <property type="evidence" value="ECO:0007669"/>
    <property type="project" value="UniProtKB-KW"/>
</dbReference>
<accession>A0A9J5WKI6</accession>
<dbReference type="Gene3D" id="3.30.60.30">
    <property type="match status" value="1"/>
</dbReference>
<keyword evidence="4" id="KW-1015">Disulfide bond</keyword>
<reference evidence="6 7" key="1">
    <citation type="submission" date="2020-09" db="EMBL/GenBank/DDBJ databases">
        <title>De no assembly of potato wild relative species, Solanum commersonii.</title>
        <authorList>
            <person name="Cho K."/>
        </authorList>
    </citation>
    <scope>NUCLEOTIDE SEQUENCE [LARGE SCALE GENOMIC DNA]</scope>
    <source>
        <strain evidence="6">LZ3.2</strain>
        <tissue evidence="6">Leaf</tissue>
    </source>
</reference>
<gene>
    <name evidence="6" type="ORF">H5410_056035</name>
</gene>
<dbReference type="InterPro" id="IPR051391">
    <property type="entry name" value="Protease_inhibitor_I20"/>
</dbReference>
<comment type="similarity">
    <text evidence="1">Belongs to the protease inhibitor I20 (potato type II proteinase inhibitor) family.</text>
</comment>
<evidence type="ECO:0000256" key="2">
    <source>
        <dbReference type="ARBA" id="ARBA00022690"/>
    </source>
</evidence>
<dbReference type="SUPFAM" id="SSF100897">
    <property type="entry name" value="Plant proteinase inhibitors"/>
    <property type="match status" value="1"/>
</dbReference>
<keyword evidence="5" id="KW-0732">Signal</keyword>
<evidence type="ECO:0000256" key="3">
    <source>
        <dbReference type="ARBA" id="ARBA00022900"/>
    </source>
</evidence>
<dbReference type="Pfam" id="PF02428">
    <property type="entry name" value="Prot_inhib_II"/>
    <property type="match status" value="1"/>
</dbReference>
<dbReference type="PANTHER" id="PTHR33832">
    <property type="entry name" value="SERINE-TYPE ENDOPEPTIDASE INHIBITOR"/>
    <property type="match status" value="1"/>
</dbReference>
<feature type="signal peptide" evidence="5">
    <location>
        <begin position="1"/>
        <end position="21"/>
    </location>
</feature>
<feature type="chain" id="PRO_5039892164" evidence="5">
    <location>
        <begin position="22"/>
        <end position="91"/>
    </location>
</feature>